<accession>A0A317DT33</accession>
<evidence type="ECO:0000313" key="2">
    <source>
        <dbReference type="EMBL" id="PWR16063.1"/>
    </source>
</evidence>
<organism evidence="2 3">
    <name type="scientific">Micromonospora sicca</name>
    <dbReference type="NCBI Taxonomy" id="2202420"/>
    <lineage>
        <taxon>Bacteria</taxon>
        <taxon>Bacillati</taxon>
        <taxon>Actinomycetota</taxon>
        <taxon>Actinomycetes</taxon>
        <taxon>Micromonosporales</taxon>
        <taxon>Micromonosporaceae</taxon>
        <taxon>Micromonospora</taxon>
    </lineage>
</organism>
<protein>
    <submittedName>
        <fullName evidence="2">Uncharacterized protein</fullName>
    </submittedName>
</protein>
<proteinExistence type="predicted"/>
<dbReference type="AlphaFoldDB" id="A0A317DT33"/>
<keyword evidence="1" id="KW-1133">Transmembrane helix</keyword>
<reference evidence="2 3" key="1">
    <citation type="submission" date="2018-05" db="EMBL/GenBank/DDBJ databases">
        <title>Micromonosporas from Atacama Desert.</title>
        <authorList>
            <person name="Carro L."/>
            <person name="Golinska P."/>
            <person name="Klenk H.-P."/>
            <person name="Goodfellow M."/>
        </authorList>
    </citation>
    <scope>NUCLEOTIDE SEQUENCE [LARGE SCALE GENOMIC DNA]</scope>
    <source>
        <strain evidence="2 3">4G51</strain>
    </source>
</reference>
<feature type="transmembrane region" description="Helical" evidence="1">
    <location>
        <begin position="57"/>
        <end position="78"/>
    </location>
</feature>
<dbReference type="Proteomes" id="UP000246050">
    <property type="component" value="Unassembled WGS sequence"/>
</dbReference>
<evidence type="ECO:0000256" key="1">
    <source>
        <dbReference type="SAM" id="Phobius"/>
    </source>
</evidence>
<keyword evidence="1" id="KW-0472">Membrane</keyword>
<keyword evidence="1" id="KW-0812">Transmembrane</keyword>
<comment type="caution">
    <text evidence="2">The sequence shown here is derived from an EMBL/GenBank/DDBJ whole genome shotgun (WGS) entry which is preliminary data.</text>
</comment>
<dbReference type="EMBL" id="QGKS01000154">
    <property type="protein sequence ID" value="PWR16063.1"/>
    <property type="molecule type" value="Genomic_DNA"/>
</dbReference>
<gene>
    <name evidence="2" type="ORF">DKT69_07695</name>
</gene>
<evidence type="ECO:0000313" key="3">
    <source>
        <dbReference type="Proteomes" id="UP000246050"/>
    </source>
</evidence>
<name>A0A317DT33_9ACTN</name>
<dbReference type="OrthoDB" id="3361661at2"/>
<sequence>MIGLTAEPGRAGELLVVRAPRRPGHALFGWLVPVALGVAALLAVLVAVLLWSRSPVAAIGGAACTFLFVMFFALLPGAPLEHRRRSGRDDSVGLPMAEISAEGVRARYRAPSLGERRTGEPADPAYDAAVAWTDVTGWRYGRDPYGQSVIVVEVADPAAVALRPADPLLRSYLDRLVRDTGSPVAVRAPIAGPEQERAVVDRLTRQGVPRTDG</sequence>
<dbReference type="RefSeq" id="WP_109800880.1">
    <property type="nucleotide sequence ID" value="NZ_QGKS01000154.1"/>
</dbReference>
<feature type="transmembrane region" description="Helical" evidence="1">
    <location>
        <begin position="27"/>
        <end position="51"/>
    </location>
</feature>